<dbReference type="SMART" id="SM00980">
    <property type="entry name" value="THAP"/>
    <property type="match status" value="1"/>
</dbReference>
<dbReference type="AlphaFoldDB" id="A0ABD1JIU5"/>
<gene>
    <name evidence="8" type="ORF">ACEWY4_018132</name>
</gene>
<dbReference type="Gene3D" id="6.20.210.20">
    <property type="entry name" value="THAP domain"/>
    <property type="match status" value="1"/>
</dbReference>
<evidence type="ECO:0000256" key="5">
    <source>
        <dbReference type="PROSITE-ProRule" id="PRU00309"/>
    </source>
</evidence>
<feature type="compositionally biased region" description="Polar residues" evidence="6">
    <location>
        <begin position="202"/>
        <end position="214"/>
    </location>
</feature>
<keyword evidence="9" id="KW-1185">Reference proteome</keyword>
<evidence type="ECO:0000313" key="9">
    <source>
        <dbReference type="Proteomes" id="UP001591681"/>
    </source>
</evidence>
<protein>
    <recommendedName>
        <fullName evidence="7">THAP-type domain-containing protein</fullName>
    </recommendedName>
</protein>
<dbReference type="GO" id="GO:0003677">
    <property type="term" value="F:DNA binding"/>
    <property type="evidence" value="ECO:0007669"/>
    <property type="project" value="UniProtKB-UniRule"/>
</dbReference>
<sequence>MAERIRACVICGSKTSTLYTLPRNEDLKKKWLEFIFGIPPAKYSPAIAVCSDHFNHSDFSNVGAYSSGFCSRLVLKPGSVPSRRSTTSTQAASAPEQHVRIQHVACQTDPPKSTSVGTQLSMKTLKPHFRSTGTQASVLCSDVCVSTESRVIKRFPFDPYKRPCKRPRLEMELEEEENNPEGSSTGEIEGPHDPTDPVESVTVLTESADSTTKSPAPVQRTPTYIVYENCLMELFQVCPVCTRESDVRVRRLGTFLTVQQHCRHCQYSRRWNSQPILGSTPAGNLQLSAAVYVNGASFFSIEKIFKTMNLKMFHHDTFRRHARMYIEPAIVHKWRTAQGGMLAELCQQQNVILGGDMRTDSPGQNARFGSYTMMDLRRNTVIDVQLVESSEIAGNDHMEQEGLERSLTVLKDHDVKPDCVVTDSHPKTQEFLSEATFTHYFDVGHIEKGLSKKLRKISQRKDCRKLKKWLRSIKNHLYWTAVSSTSGPERVAKWKSILNHIQDIHVHDDPLFPRCPHPHRTSRDTNKWLRAGTPAFCKLKKVLTNERVLRDVWRLSPHPHTPSLEAFHTLTTRFAPKSVALPFLGMLCRLYMAALHFNENAGRPQATTAAGEPLFRVAFPKSKKGECTAKPVKVEPTYRYVGELVDVVFDKVFQDPTPYVEEVLKISRNPDLSARLDKPDELEVISSYVSRINRGRT</sequence>
<evidence type="ECO:0000313" key="8">
    <source>
        <dbReference type="EMBL" id="KAL2087073.1"/>
    </source>
</evidence>
<evidence type="ECO:0000256" key="6">
    <source>
        <dbReference type="SAM" id="MobiDB-lite"/>
    </source>
</evidence>
<dbReference type="InterPro" id="IPR038441">
    <property type="entry name" value="THAP_Znf_sf"/>
</dbReference>
<keyword evidence="4 5" id="KW-0238">DNA-binding</keyword>
<evidence type="ECO:0000256" key="1">
    <source>
        <dbReference type="ARBA" id="ARBA00022723"/>
    </source>
</evidence>
<dbReference type="SMART" id="SM00692">
    <property type="entry name" value="DM3"/>
    <property type="match status" value="1"/>
</dbReference>
<feature type="region of interest" description="Disordered" evidence="6">
    <location>
        <begin position="168"/>
        <end position="216"/>
    </location>
</feature>
<dbReference type="InterPro" id="IPR006612">
    <property type="entry name" value="THAP_Znf"/>
</dbReference>
<name>A0ABD1JIU5_9TELE</name>
<evidence type="ECO:0000259" key="7">
    <source>
        <dbReference type="PROSITE" id="PS50950"/>
    </source>
</evidence>
<organism evidence="8 9">
    <name type="scientific">Coilia grayii</name>
    <name type="common">Gray's grenadier anchovy</name>
    <dbReference type="NCBI Taxonomy" id="363190"/>
    <lineage>
        <taxon>Eukaryota</taxon>
        <taxon>Metazoa</taxon>
        <taxon>Chordata</taxon>
        <taxon>Craniata</taxon>
        <taxon>Vertebrata</taxon>
        <taxon>Euteleostomi</taxon>
        <taxon>Actinopterygii</taxon>
        <taxon>Neopterygii</taxon>
        <taxon>Teleostei</taxon>
        <taxon>Clupei</taxon>
        <taxon>Clupeiformes</taxon>
        <taxon>Clupeoidei</taxon>
        <taxon>Engraulidae</taxon>
        <taxon>Coilinae</taxon>
        <taxon>Coilia</taxon>
    </lineage>
</organism>
<dbReference type="PROSITE" id="PS50950">
    <property type="entry name" value="ZF_THAP"/>
    <property type="match status" value="1"/>
</dbReference>
<dbReference type="PANTHER" id="PTHR31751:SF44">
    <property type="entry name" value="SI:CH211-211K8.4-RELATED"/>
    <property type="match status" value="1"/>
</dbReference>
<dbReference type="PANTHER" id="PTHR31751">
    <property type="entry name" value="SI:CH211-108C17.2-RELATED-RELATED"/>
    <property type="match status" value="1"/>
</dbReference>
<proteinExistence type="predicted"/>
<dbReference type="GO" id="GO:0008270">
    <property type="term" value="F:zinc ion binding"/>
    <property type="evidence" value="ECO:0007669"/>
    <property type="project" value="UniProtKB-KW"/>
</dbReference>
<comment type="caution">
    <text evidence="8">The sequence shown here is derived from an EMBL/GenBank/DDBJ whole genome shotgun (WGS) entry which is preliminary data.</text>
</comment>
<evidence type="ECO:0000256" key="3">
    <source>
        <dbReference type="ARBA" id="ARBA00022833"/>
    </source>
</evidence>
<dbReference type="SUPFAM" id="SSF57716">
    <property type="entry name" value="Glucocorticoid receptor-like (DNA-binding domain)"/>
    <property type="match status" value="1"/>
</dbReference>
<keyword evidence="3" id="KW-0862">Zinc</keyword>
<dbReference type="EMBL" id="JBHFQA010000015">
    <property type="protein sequence ID" value="KAL2087073.1"/>
    <property type="molecule type" value="Genomic_DNA"/>
</dbReference>
<accession>A0ABD1JIU5</accession>
<feature type="domain" description="THAP-type" evidence="7">
    <location>
        <begin position="1"/>
        <end position="84"/>
    </location>
</feature>
<keyword evidence="1" id="KW-0479">Metal-binding</keyword>
<keyword evidence="2 5" id="KW-0863">Zinc-finger</keyword>
<evidence type="ECO:0000256" key="2">
    <source>
        <dbReference type="ARBA" id="ARBA00022771"/>
    </source>
</evidence>
<dbReference type="Pfam" id="PF05485">
    <property type="entry name" value="THAP"/>
    <property type="match status" value="1"/>
</dbReference>
<dbReference type="Proteomes" id="UP001591681">
    <property type="component" value="Unassembled WGS sequence"/>
</dbReference>
<reference evidence="8 9" key="1">
    <citation type="submission" date="2024-09" db="EMBL/GenBank/DDBJ databases">
        <title>A chromosome-level genome assembly of Gray's grenadier anchovy, Coilia grayii.</title>
        <authorList>
            <person name="Fu Z."/>
        </authorList>
    </citation>
    <scope>NUCLEOTIDE SEQUENCE [LARGE SCALE GENOMIC DNA]</scope>
    <source>
        <strain evidence="8">G4</strain>
        <tissue evidence="8">Muscle</tissue>
    </source>
</reference>
<evidence type="ECO:0000256" key="4">
    <source>
        <dbReference type="ARBA" id="ARBA00023125"/>
    </source>
</evidence>